<feature type="compositionally biased region" description="Pro residues" evidence="1">
    <location>
        <begin position="194"/>
        <end position="210"/>
    </location>
</feature>
<evidence type="ECO:0000313" key="4">
    <source>
        <dbReference type="Proteomes" id="UP000238274"/>
    </source>
</evidence>
<dbReference type="EMBL" id="PKSM01000068">
    <property type="protein sequence ID" value="POW18255.1"/>
    <property type="molecule type" value="Genomic_DNA"/>
</dbReference>
<comment type="caution">
    <text evidence="3">The sequence shown here is derived from an EMBL/GenBank/DDBJ whole genome shotgun (WGS) entry which is preliminary data.</text>
</comment>
<reference evidence="4" key="3">
    <citation type="journal article" date="2018" name="Mol. Plant Microbe Interact.">
        <title>Genome sequence resources for the wheat stripe rust pathogen (Puccinia striiformis f. sp. tritici) and the barley stripe rust pathogen (Puccinia striiformis f. sp. hordei).</title>
        <authorList>
            <person name="Xia C."/>
            <person name="Wang M."/>
            <person name="Yin C."/>
            <person name="Cornejo O.E."/>
            <person name="Hulbert S.H."/>
            <person name="Chen X."/>
        </authorList>
    </citation>
    <scope>NUCLEOTIDE SEQUENCE [LARGE SCALE GENOMIC DNA]</scope>
    <source>
        <strain evidence="4">93TX-2</strain>
    </source>
</reference>
<dbReference type="AlphaFoldDB" id="A0A2S4W914"/>
<feature type="region of interest" description="Disordered" evidence="1">
    <location>
        <begin position="53"/>
        <end position="210"/>
    </location>
</feature>
<proteinExistence type="predicted"/>
<feature type="chain" id="PRO_5015448507" evidence="2">
    <location>
        <begin position="19"/>
        <end position="210"/>
    </location>
</feature>
<organism evidence="3 4">
    <name type="scientific">Puccinia striiformis</name>
    <dbReference type="NCBI Taxonomy" id="27350"/>
    <lineage>
        <taxon>Eukaryota</taxon>
        <taxon>Fungi</taxon>
        <taxon>Dikarya</taxon>
        <taxon>Basidiomycota</taxon>
        <taxon>Pucciniomycotina</taxon>
        <taxon>Pucciniomycetes</taxon>
        <taxon>Pucciniales</taxon>
        <taxon>Pucciniaceae</taxon>
        <taxon>Puccinia</taxon>
    </lineage>
</organism>
<evidence type="ECO:0000313" key="3">
    <source>
        <dbReference type="EMBL" id="POW18255.1"/>
    </source>
</evidence>
<reference evidence="4" key="2">
    <citation type="journal article" date="2018" name="BMC Genomics">
        <title>Genomic insights into host adaptation between the wheat stripe rust pathogen (Puccinia striiformis f. sp. tritici) and the barley stripe rust pathogen (Puccinia striiformis f. sp. hordei).</title>
        <authorList>
            <person name="Xia C."/>
            <person name="Wang M."/>
            <person name="Yin C."/>
            <person name="Cornejo O.E."/>
            <person name="Hulbert S.H."/>
            <person name="Chen X."/>
        </authorList>
    </citation>
    <scope>NUCLEOTIDE SEQUENCE [LARGE SCALE GENOMIC DNA]</scope>
    <source>
        <strain evidence="4">93TX-2</strain>
    </source>
</reference>
<feature type="signal peptide" evidence="2">
    <location>
        <begin position="1"/>
        <end position="18"/>
    </location>
</feature>
<feature type="compositionally biased region" description="Basic and acidic residues" evidence="1">
    <location>
        <begin position="102"/>
        <end position="132"/>
    </location>
</feature>
<gene>
    <name evidence="3" type="ORF">PSHT_06000</name>
</gene>
<feature type="compositionally biased region" description="Basic and acidic residues" evidence="1">
    <location>
        <begin position="161"/>
        <end position="171"/>
    </location>
</feature>
<sequence length="210" mass="22036">MFHRVQLLSLLLASTALCRSLGNLQGMGSGLHERSLPSSYQANYSILEKRQLIKREDAPPTPGLDAAQTDSGDASKPPKKTKDGKKKEKDASKPEGTVDPNGDPKGKEKGGKPSSSPEDKAKQLQDKIDKQQKKVATLRRAAITRKGGEAKKGGGHKKGGEKKPKGPDEKPNPNGEAPTGEKGGKTDTGTGTGTPPPITPTLPIPNPAVA</sequence>
<dbReference type="VEuPathDB" id="FungiDB:PSTT_00414"/>
<name>A0A2S4W914_9BASI</name>
<keyword evidence="2" id="KW-0732">Signal</keyword>
<reference evidence="3 4" key="1">
    <citation type="submission" date="2017-12" db="EMBL/GenBank/DDBJ databases">
        <title>Gene loss provides genomic basis for host adaptation in cereal stripe rust fungi.</title>
        <authorList>
            <person name="Xia C."/>
        </authorList>
    </citation>
    <scope>NUCLEOTIDE SEQUENCE [LARGE SCALE GENOMIC DNA]</scope>
    <source>
        <strain evidence="3 4">93TX-2</strain>
    </source>
</reference>
<accession>A0A2S4W914</accession>
<dbReference type="Proteomes" id="UP000238274">
    <property type="component" value="Unassembled WGS sequence"/>
</dbReference>
<evidence type="ECO:0000256" key="1">
    <source>
        <dbReference type="SAM" id="MobiDB-lite"/>
    </source>
</evidence>
<dbReference type="VEuPathDB" id="FungiDB:PSHT_06000"/>
<keyword evidence="4" id="KW-1185">Reference proteome</keyword>
<protein>
    <submittedName>
        <fullName evidence="3">Uncharacterized protein</fullName>
    </submittedName>
</protein>
<evidence type="ECO:0000256" key="2">
    <source>
        <dbReference type="SAM" id="SignalP"/>
    </source>
</evidence>